<accession>A0A1M4VGJ9</accession>
<feature type="domain" description="Tyrosine-protein kinase G-rich" evidence="9">
    <location>
        <begin position="220"/>
        <end position="262"/>
    </location>
</feature>
<dbReference type="PANTHER" id="PTHR32309">
    <property type="entry name" value="TYROSINE-PROTEIN KINASE"/>
    <property type="match status" value="1"/>
</dbReference>
<name>A0A1M4VGJ9_9FIRM</name>
<evidence type="ECO:0000256" key="4">
    <source>
        <dbReference type="ARBA" id="ARBA00022692"/>
    </source>
</evidence>
<keyword evidence="6 7" id="KW-0472">Membrane</keyword>
<dbReference type="EMBL" id="FQUW01000008">
    <property type="protein sequence ID" value="SHE68146.1"/>
    <property type="molecule type" value="Genomic_DNA"/>
</dbReference>
<evidence type="ECO:0000256" key="1">
    <source>
        <dbReference type="ARBA" id="ARBA00004651"/>
    </source>
</evidence>
<keyword evidence="10" id="KW-0418">Kinase</keyword>
<evidence type="ECO:0000256" key="7">
    <source>
        <dbReference type="SAM" id="Phobius"/>
    </source>
</evidence>
<gene>
    <name evidence="10" type="ORF">SAMN02745218_00656</name>
</gene>
<dbReference type="Pfam" id="PF02706">
    <property type="entry name" value="Wzz"/>
    <property type="match status" value="1"/>
</dbReference>
<evidence type="ECO:0000256" key="6">
    <source>
        <dbReference type="ARBA" id="ARBA00023136"/>
    </source>
</evidence>
<dbReference type="InterPro" id="IPR003856">
    <property type="entry name" value="LPS_length_determ_N"/>
</dbReference>
<evidence type="ECO:0000256" key="2">
    <source>
        <dbReference type="ARBA" id="ARBA00006683"/>
    </source>
</evidence>
<organism evidence="10 11">
    <name type="scientific">Desulfofundulus australicus DSM 11792</name>
    <dbReference type="NCBI Taxonomy" id="1121425"/>
    <lineage>
        <taxon>Bacteria</taxon>
        <taxon>Bacillati</taxon>
        <taxon>Bacillota</taxon>
        <taxon>Clostridia</taxon>
        <taxon>Eubacteriales</taxon>
        <taxon>Peptococcaceae</taxon>
        <taxon>Desulfofundulus</taxon>
    </lineage>
</organism>
<dbReference type="GO" id="GO:0005886">
    <property type="term" value="C:plasma membrane"/>
    <property type="evidence" value="ECO:0007669"/>
    <property type="project" value="UniProtKB-SubCell"/>
</dbReference>
<keyword evidence="10" id="KW-0808">Transferase</keyword>
<keyword evidence="4 7" id="KW-0812">Transmembrane</keyword>
<feature type="domain" description="Polysaccharide chain length determinant N-terminal" evidence="8">
    <location>
        <begin position="3"/>
        <end position="82"/>
    </location>
</feature>
<feature type="transmembrane region" description="Helical" evidence="7">
    <location>
        <begin position="20"/>
        <end position="39"/>
    </location>
</feature>
<dbReference type="InterPro" id="IPR050445">
    <property type="entry name" value="Bact_polysacc_biosynth/exp"/>
</dbReference>
<evidence type="ECO:0000313" key="10">
    <source>
        <dbReference type="EMBL" id="SHE68146.1"/>
    </source>
</evidence>
<dbReference type="Pfam" id="PF13807">
    <property type="entry name" value="GNVR"/>
    <property type="match status" value="1"/>
</dbReference>
<dbReference type="Proteomes" id="UP000184196">
    <property type="component" value="Unassembled WGS sequence"/>
</dbReference>
<evidence type="ECO:0000313" key="11">
    <source>
        <dbReference type="Proteomes" id="UP000184196"/>
    </source>
</evidence>
<protein>
    <submittedName>
        <fullName evidence="10">G-rich domain on putative tyrosine kinase</fullName>
    </submittedName>
</protein>
<comment type="subcellular location">
    <subcellularLocation>
        <location evidence="1">Cell membrane</location>
        <topology evidence="1">Multi-pass membrane protein</topology>
    </subcellularLocation>
</comment>
<dbReference type="PANTHER" id="PTHR32309:SF13">
    <property type="entry name" value="FERRIC ENTEROBACTIN TRANSPORT PROTEIN FEPE"/>
    <property type="match status" value="1"/>
</dbReference>
<dbReference type="AlphaFoldDB" id="A0A1M4VGJ9"/>
<evidence type="ECO:0000256" key="5">
    <source>
        <dbReference type="ARBA" id="ARBA00022989"/>
    </source>
</evidence>
<evidence type="ECO:0000256" key="3">
    <source>
        <dbReference type="ARBA" id="ARBA00022475"/>
    </source>
</evidence>
<proteinExistence type="inferred from homology"/>
<reference evidence="11" key="1">
    <citation type="submission" date="2016-11" db="EMBL/GenBank/DDBJ databases">
        <authorList>
            <person name="Varghese N."/>
            <person name="Submissions S."/>
        </authorList>
    </citation>
    <scope>NUCLEOTIDE SEQUENCE [LARGE SCALE GENOMIC DNA]</scope>
    <source>
        <strain evidence="11">DSM 11792</strain>
    </source>
</reference>
<dbReference type="InterPro" id="IPR032807">
    <property type="entry name" value="GNVR"/>
</dbReference>
<dbReference type="GO" id="GO:0004713">
    <property type="term" value="F:protein tyrosine kinase activity"/>
    <property type="evidence" value="ECO:0007669"/>
    <property type="project" value="TreeGrafter"/>
</dbReference>
<keyword evidence="5 7" id="KW-1133">Transmembrane helix</keyword>
<comment type="similarity">
    <text evidence="2">Belongs to the CpsC/CapA family.</text>
</comment>
<keyword evidence="11" id="KW-1185">Reference proteome</keyword>
<evidence type="ECO:0000259" key="8">
    <source>
        <dbReference type="Pfam" id="PF02706"/>
    </source>
</evidence>
<keyword evidence="3" id="KW-1003">Cell membrane</keyword>
<feature type="transmembrane region" description="Helical" evidence="7">
    <location>
        <begin position="245"/>
        <end position="266"/>
    </location>
</feature>
<sequence length="287" mass="32480">MEEELDLRDLILILWKRRKLILGIFLLAVLAAAAVSFIIPPTYEVSTIIALGAFPDPTYTSQASAREILLSDELLLNVISALKLDVPREKFRSFKQTIKVEPVNDTNFLKISIQTTNRSEGRAIVEKMVELFKERSSASYQQYRQLLAGQLDAVRTRLSSVEADIKKTREVLSAIESTTGISPVEKDLRRSRTLEYLQSEESQRIELLDRYLALQKEINGLKDVQVIRGAREPVYPVKPNKKLNVALAGMLGLMVGVFLAFILEYFQRNPLDLSKREGISAQNSQKL</sequence>
<evidence type="ECO:0000259" key="9">
    <source>
        <dbReference type="Pfam" id="PF13807"/>
    </source>
</evidence>